<accession>A0A7C3ELJ4</accession>
<feature type="region of interest" description="Disordered" evidence="5">
    <location>
        <begin position="215"/>
        <end position="239"/>
    </location>
</feature>
<dbReference type="PANTHER" id="PTHR44835">
    <property type="entry name" value="UDP-N-ACETYLGLUCOSAMINE--PEPTIDE N-ACETYLGLUCOSAMINYLTRANSFERASE SPINDLY-RELATED"/>
    <property type="match status" value="1"/>
</dbReference>
<comment type="pathway">
    <text evidence="1">Protein modification; protein glycosylation.</text>
</comment>
<evidence type="ECO:0000313" key="6">
    <source>
        <dbReference type="EMBL" id="HFH29989.1"/>
    </source>
</evidence>
<keyword evidence="3" id="KW-0808">Transferase</keyword>
<feature type="repeat" description="TPR" evidence="4">
    <location>
        <begin position="129"/>
        <end position="162"/>
    </location>
</feature>
<dbReference type="PANTHER" id="PTHR44835:SF1">
    <property type="entry name" value="PROTEIN O-GLCNAC TRANSFERASE"/>
    <property type="match status" value="1"/>
</dbReference>
<dbReference type="GO" id="GO:0016757">
    <property type="term" value="F:glycosyltransferase activity"/>
    <property type="evidence" value="ECO:0007669"/>
    <property type="project" value="UniProtKB-KW"/>
</dbReference>
<evidence type="ECO:0000256" key="5">
    <source>
        <dbReference type="SAM" id="MobiDB-lite"/>
    </source>
</evidence>
<evidence type="ECO:0000256" key="4">
    <source>
        <dbReference type="PROSITE-ProRule" id="PRU00339"/>
    </source>
</evidence>
<comment type="caution">
    <text evidence="6">The sequence shown here is derived from an EMBL/GenBank/DDBJ whole genome shotgun (WGS) entry which is preliminary data.</text>
</comment>
<dbReference type="PROSITE" id="PS50005">
    <property type="entry name" value="TPR"/>
    <property type="match status" value="2"/>
</dbReference>
<reference evidence="6" key="1">
    <citation type="journal article" date="2020" name="mSystems">
        <title>Genome- and Community-Level Interaction Insights into Carbon Utilization and Element Cycling Functions of Hydrothermarchaeota in Hydrothermal Sediment.</title>
        <authorList>
            <person name="Zhou Z."/>
            <person name="Liu Y."/>
            <person name="Xu W."/>
            <person name="Pan J."/>
            <person name="Luo Z.H."/>
            <person name="Li M."/>
        </authorList>
    </citation>
    <scope>NUCLEOTIDE SEQUENCE [LARGE SCALE GENOMIC DNA]</scope>
    <source>
        <strain evidence="6">SpSt-503</strain>
    </source>
</reference>
<sequence length="239" mass="26752">MNISLVFFLVVFFDVLSVVQLHAQESQTNFTKAEDTFLRNKPQEAIPMLEAVLAEDPANIKAAMYLGIAYQQMKRWDDAIALYKKLLNRVGADVAQVAYNLGNVYFAKGSAAFAEEYYTLAIQKNESYSSAYLNRANSRIKTGNLKAAVQDYTIYLSLEPASPKRPQIEQLVALIQAQFAAEEQKKQEAEAAAKAEEERRKRLLEEVSASLQAASEETKSLQAASEQVQSYDGEFTLEQ</sequence>
<dbReference type="SMART" id="SM00028">
    <property type="entry name" value="TPR"/>
    <property type="match status" value="4"/>
</dbReference>
<dbReference type="EMBL" id="DSVL01000333">
    <property type="protein sequence ID" value="HFH29989.1"/>
    <property type="molecule type" value="Genomic_DNA"/>
</dbReference>
<name>A0A7C3ELJ4_9SPIR</name>
<evidence type="ECO:0000256" key="3">
    <source>
        <dbReference type="ARBA" id="ARBA00022679"/>
    </source>
</evidence>
<organism evidence="6">
    <name type="scientific">Gracilinema caldarium</name>
    <dbReference type="NCBI Taxonomy" id="215591"/>
    <lineage>
        <taxon>Bacteria</taxon>
        <taxon>Pseudomonadati</taxon>
        <taxon>Spirochaetota</taxon>
        <taxon>Spirochaetia</taxon>
        <taxon>Spirochaetales</taxon>
        <taxon>Breznakiellaceae</taxon>
        <taxon>Gracilinema</taxon>
    </lineage>
</organism>
<dbReference type="Gene3D" id="1.25.40.10">
    <property type="entry name" value="Tetratricopeptide repeat domain"/>
    <property type="match status" value="2"/>
</dbReference>
<dbReference type="InterPro" id="IPR051939">
    <property type="entry name" value="Glycosyltr_41/O-GlcNAc_trsf"/>
</dbReference>
<evidence type="ECO:0000256" key="2">
    <source>
        <dbReference type="ARBA" id="ARBA00022676"/>
    </source>
</evidence>
<dbReference type="SUPFAM" id="SSF48452">
    <property type="entry name" value="TPR-like"/>
    <property type="match status" value="1"/>
</dbReference>
<feature type="repeat" description="TPR" evidence="4">
    <location>
        <begin position="95"/>
        <end position="128"/>
    </location>
</feature>
<gene>
    <name evidence="6" type="ORF">ENS59_10850</name>
</gene>
<keyword evidence="4" id="KW-0802">TPR repeat</keyword>
<feature type="compositionally biased region" description="Polar residues" evidence="5">
    <location>
        <begin position="215"/>
        <end position="230"/>
    </location>
</feature>
<proteinExistence type="predicted"/>
<dbReference type="InterPro" id="IPR011990">
    <property type="entry name" value="TPR-like_helical_dom_sf"/>
</dbReference>
<protein>
    <submittedName>
        <fullName evidence="6">Tetratricopeptide repeat protein</fullName>
    </submittedName>
</protein>
<keyword evidence="2" id="KW-0328">Glycosyltransferase</keyword>
<dbReference type="Pfam" id="PF14559">
    <property type="entry name" value="TPR_19"/>
    <property type="match status" value="1"/>
</dbReference>
<dbReference type="Pfam" id="PF13432">
    <property type="entry name" value="TPR_16"/>
    <property type="match status" value="1"/>
</dbReference>
<evidence type="ECO:0000256" key="1">
    <source>
        <dbReference type="ARBA" id="ARBA00004922"/>
    </source>
</evidence>
<dbReference type="AlphaFoldDB" id="A0A7C3ELJ4"/>
<dbReference type="InterPro" id="IPR019734">
    <property type="entry name" value="TPR_rpt"/>
</dbReference>